<feature type="domain" description="Nucleoside phosphorylase" evidence="3">
    <location>
        <begin position="13"/>
        <end position="130"/>
    </location>
</feature>
<protein>
    <submittedName>
        <fullName evidence="4">Tetratricopeptide-like helical</fullName>
    </submittedName>
</protein>
<dbReference type="InterPro" id="IPR011990">
    <property type="entry name" value="TPR-like_helical_dom_sf"/>
</dbReference>
<feature type="repeat" description="TPR" evidence="1">
    <location>
        <begin position="762"/>
        <end position="795"/>
    </location>
</feature>
<dbReference type="GO" id="GO:0043531">
    <property type="term" value="F:ADP binding"/>
    <property type="evidence" value="ECO:0007669"/>
    <property type="project" value="InterPro"/>
</dbReference>
<dbReference type="PROSITE" id="PS50005">
    <property type="entry name" value="TPR"/>
    <property type="match status" value="1"/>
</dbReference>
<dbReference type="Pfam" id="PF01048">
    <property type="entry name" value="PNP_UDP_1"/>
    <property type="match status" value="1"/>
</dbReference>
<comment type="caution">
    <text evidence="4">The sequence shown here is derived from an EMBL/GenBank/DDBJ whole genome shotgun (WGS) entry which is preliminary data.</text>
</comment>
<name>A0A0B2X074_METAS</name>
<reference evidence="4 5" key="1">
    <citation type="journal article" date="2014" name="Proc. Natl. Acad. Sci. U.S.A.">
        <title>Trajectory and genomic determinants of fungal-pathogen speciation and host adaptation.</title>
        <authorList>
            <person name="Hu X."/>
            <person name="Xiao G."/>
            <person name="Zheng P."/>
            <person name="Shang Y."/>
            <person name="Su Y."/>
            <person name="Zhang X."/>
            <person name="Liu X."/>
            <person name="Zhan S."/>
            <person name="St Leger R.J."/>
            <person name="Wang C."/>
        </authorList>
    </citation>
    <scope>NUCLEOTIDE SEQUENCE [LARGE SCALE GENOMIC DNA]</scope>
    <source>
        <strain evidence="4 5">ARSEF 1941</strain>
    </source>
</reference>
<dbReference type="Pfam" id="PF13424">
    <property type="entry name" value="TPR_12"/>
    <property type="match status" value="2"/>
</dbReference>
<dbReference type="InterPro" id="IPR000845">
    <property type="entry name" value="Nucleoside_phosphorylase_d"/>
</dbReference>
<dbReference type="SUPFAM" id="SSF52540">
    <property type="entry name" value="P-loop containing nucleoside triphosphate hydrolases"/>
    <property type="match status" value="1"/>
</dbReference>
<dbReference type="InterPro" id="IPR035994">
    <property type="entry name" value="Nucleoside_phosphorylase_sf"/>
</dbReference>
<feature type="domain" description="NB-ARC" evidence="2">
    <location>
        <begin position="396"/>
        <end position="554"/>
    </location>
</feature>
<dbReference type="Gene3D" id="3.40.50.300">
    <property type="entry name" value="P-loop containing nucleotide triphosphate hydrolases"/>
    <property type="match status" value="1"/>
</dbReference>
<evidence type="ECO:0000259" key="3">
    <source>
        <dbReference type="Pfam" id="PF01048"/>
    </source>
</evidence>
<dbReference type="RefSeq" id="XP_040680759.1">
    <property type="nucleotide sequence ID" value="XM_040821345.1"/>
</dbReference>
<sequence length="1000" mass="112935">MAALRPSCREDFKIAIICALPLEYNAVALLFDEFWDGNGDRFGRAASDDNTYKTGRIGQHSVVLALLPGMGKVNAAAAAASMRSSYVALRLVLLVGICGGAPRCNKDEILLGDVIISKTVIQYDFGRQLPDGFVRKDKPQDDLRKPNKDILAFLATFETDLGRDNLEKKTAKFLRQLQGRAGIYQTKYKYPGTAEDKLFDSGYRHKHHTSSACICSNCKESTDPVCAGALASACDDLGCDETYLVKRARLDARQQLEQGENNKAQGPVIYIGTVASGDTVMKSGQDRDRIVEKEGVIAFEMEGAGAWEEVPCIVVKGVCDYADCHKNKKWQDFAAATAASASKALLEQYIQTDKHRGPVTEEPLAYFLVPFGRNQGFVGRETILRELRGRIWPGTSKDNCQRIAVEGLGGVGKTQIALEAIYRLHEDHPDCSIFWVPAVDANTFENAYRNIGKHMKIEGLNEEQADIKQLVKTKLSDDSSGSWLLVIDNADDIELLFDVIRLPDYLPFSRKGSILFTTRNHKATASLGVLQEDIVRVLEMDRSEASDLLRKGLNKRQMKIDPEHTERLLESLTYLPLAIRQASAYMDKNHISPSEYLKLFESEPEDTKYLLSRDFNDPHRYDKSQNAVAKTWHISFEHILKNDPLATQYLKFMSLLAEKDIPRSLLPTTEEIKVPTTKEIKDLEAIGTLKAYAFIAQREGQDSFDMHRLDELEGCVSSAIQQLSRAFPLPTRQNRNMLMKYLPHAQAALDLGKHLEGERVDARLSFLVAASYELLGNYQKAEQMYWQTLQLDEKDPGKEYLYTLHSMNNLANVLLLLGKHEEALQMHQQTLQLREKVLGKEHPDTLYSMNHFANLLCRLGQDEKALQMHQQTLQLCEKTLQLREKVLGKEHPDTLHSMNYFASLLCRLGQDEKAQQMHQQTLQLREKVLGKEHPDTLISMKNLSFVLSLQGKHEEAEQLQQQMLPFRKKVLGEEQPDILHSYSDFPSCVKYSVGRNLDSC</sequence>
<dbReference type="InterPro" id="IPR027417">
    <property type="entry name" value="P-loop_NTPase"/>
</dbReference>
<dbReference type="AlphaFoldDB" id="A0A0B2X074"/>
<evidence type="ECO:0000256" key="1">
    <source>
        <dbReference type="PROSITE-ProRule" id="PRU00339"/>
    </source>
</evidence>
<dbReference type="SUPFAM" id="SSF48452">
    <property type="entry name" value="TPR-like"/>
    <property type="match status" value="2"/>
</dbReference>
<dbReference type="EMBL" id="AZHE01000004">
    <property type="protein sequence ID" value="KHN99693.1"/>
    <property type="molecule type" value="Genomic_DNA"/>
</dbReference>
<organism evidence="4 5">
    <name type="scientific">Metarhizium album (strain ARSEF 1941)</name>
    <dbReference type="NCBI Taxonomy" id="1081103"/>
    <lineage>
        <taxon>Eukaryota</taxon>
        <taxon>Fungi</taxon>
        <taxon>Dikarya</taxon>
        <taxon>Ascomycota</taxon>
        <taxon>Pezizomycotina</taxon>
        <taxon>Sordariomycetes</taxon>
        <taxon>Hypocreomycetidae</taxon>
        <taxon>Hypocreales</taxon>
        <taxon>Clavicipitaceae</taxon>
        <taxon>Metarhizium</taxon>
    </lineage>
</organism>
<dbReference type="PANTHER" id="PTHR46082:SF6">
    <property type="entry name" value="AAA+ ATPASE DOMAIN-CONTAINING PROTEIN-RELATED"/>
    <property type="match status" value="1"/>
</dbReference>
<dbReference type="GeneID" id="63737001"/>
<gene>
    <name evidence="4" type="ORF">MAM_02546</name>
</gene>
<dbReference type="SMART" id="SM00028">
    <property type="entry name" value="TPR"/>
    <property type="match status" value="4"/>
</dbReference>
<dbReference type="OrthoDB" id="626167at2759"/>
<dbReference type="InterPro" id="IPR053137">
    <property type="entry name" value="NLR-like"/>
</dbReference>
<dbReference type="HOGENOM" id="CLU_000288_125_3_1"/>
<dbReference type="Proteomes" id="UP000030816">
    <property type="component" value="Unassembled WGS sequence"/>
</dbReference>
<keyword evidence="1" id="KW-0802">TPR repeat</keyword>
<proteinExistence type="predicted"/>
<dbReference type="GO" id="GO:0009116">
    <property type="term" value="P:nucleoside metabolic process"/>
    <property type="evidence" value="ECO:0007669"/>
    <property type="project" value="InterPro"/>
</dbReference>
<dbReference type="SUPFAM" id="SSF53167">
    <property type="entry name" value="Purine and uridine phosphorylases"/>
    <property type="match status" value="1"/>
</dbReference>
<evidence type="ECO:0000313" key="4">
    <source>
        <dbReference type="EMBL" id="KHN99693.1"/>
    </source>
</evidence>
<dbReference type="Gene3D" id="1.25.40.10">
    <property type="entry name" value="Tetratricopeptide repeat domain"/>
    <property type="match status" value="2"/>
</dbReference>
<dbReference type="PANTHER" id="PTHR46082">
    <property type="entry name" value="ATP/GTP-BINDING PROTEIN-RELATED"/>
    <property type="match status" value="1"/>
</dbReference>
<accession>A0A0B2X074</accession>
<evidence type="ECO:0000259" key="2">
    <source>
        <dbReference type="Pfam" id="PF00931"/>
    </source>
</evidence>
<dbReference type="GO" id="GO:0003824">
    <property type="term" value="F:catalytic activity"/>
    <property type="evidence" value="ECO:0007669"/>
    <property type="project" value="InterPro"/>
</dbReference>
<dbReference type="Pfam" id="PF00931">
    <property type="entry name" value="NB-ARC"/>
    <property type="match status" value="1"/>
</dbReference>
<evidence type="ECO:0000313" key="5">
    <source>
        <dbReference type="Proteomes" id="UP000030816"/>
    </source>
</evidence>
<dbReference type="InterPro" id="IPR002182">
    <property type="entry name" value="NB-ARC"/>
</dbReference>
<dbReference type="Gene3D" id="3.40.50.1580">
    <property type="entry name" value="Nucleoside phosphorylase domain"/>
    <property type="match status" value="1"/>
</dbReference>
<dbReference type="InterPro" id="IPR019734">
    <property type="entry name" value="TPR_rpt"/>
</dbReference>
<keyword evidence="5" id="KW-1185">Reference proteome</keyword>